<reference evidence="2" key="1">
    <citation type="journal article" date="2019" name="Int. J. Syst. Evol. Microbiol.">
        <title>The Global Catalogue of Microorganisms (GCM) 10K type strain sequencing project: providing services to taxonomists for standard genome sequencing and annotation.</title>
        <authorList>
            <consortium name="The Broad Institute Genomics Platform"/>
            <consortium name="The Broad Institute Genome Sequencing Center for Infectious Disease"/>
            <person name="Wu L."/>
            <person name="Ma J."/>
        </authorList>
    </citation>
    <scope>NUCLEOTIDE SEQUENCE [LARGE SCALE GENOMIC DNA]</scope>
    <source>
        <strain evidence="2">NBRC 106310</strain>
    </source>
</reference>
<sequence>MWITRAQSVSDRAQWRDAAAAPSELPDAFTFAEARALGVTRRRLDSEDLSRPFRGGRVMITSGDADQTEPDIWDRMRREHVGRMRAYAPLLPPDGYFCGPSAAIAWRIPMPPWVWQKDALHVGVHRPRRAPRRPGIIGHQHTRGFVKVGETDGLPVTDAASTWATLGGILGLDALVAAADHVLRVPRHPGGFAPVTETALATREELEILTRRRGRPGAPRLRQALELARTGAASAPETQIRLIIRGAGMPEPMLDYDVYDDHGRFLGCSELAYPELKLAIEYESDGHLTRKQLQRDIDKYQSYTEAGWYPVRLTSEHVYRHPSETVRRVRRARAMASRHGFRPDFPSIWH</sequence>
<evidence type="ECO:0000313" key="1">
    <source>
        <dbReference type="EMBL" id="BDZ38660.1"/>
    </source>
</evidence>
<evidence type="ECO:0008006" key="3">
    <source>
        <dbReference type="Google" id="ProtNLM"/>
    </source>
</evidence>
<dbReference type="EMBL" id="AP027728">
    <property type="protein sequence ID" value="BDZ38660.1"/>
    <property type="molecule type" value="Genomic_DNA"/>
</dbReference>
<evidence type="ECO:0000313" key="2">
    <source>
        <dbReference type="Proteomes" id="UP001321543"/>
    </source>
</evidence>
<protein>
    <recommendedName>
        <fullName evidence="3">DUF559 domain-containing protein</fullName>
    </recommendedName>
</protein>
<name>A0ABN6X1Q3_9MICO</name>
<proteinExistence type="predicted"/>
<keyword evidence="2" id="KW-1185">Reference proteome</keyword>
<organism evidence="1 2">
    <name type="scientific">Microbacterium suwonense</name>
    <dbReference type="NCBI Taxonomy" id="683047"/>
    <lineage>
        <taxon>Bacteria</taxon>
        <taxon>Bacillati</taxon>
        <taxon>Actinomycetota</taxon>
        <taxon>Actinomycetes</taxon>
        <taxon>Micrococcales</taxon>
        <taxon>Microbacteriaceae</taxon>
        <taxon>Microbacterium</taxon>
    </lineage>
</organism>
<gene>
    <name evidence="1" type="ORF">GCM10025863_12740</name>
</gene>
<dbReference type="Proteomes" id="UP001321543">
    <property type="component" value="Chromosome"/>
</dbReference>
<accession>A0ABN6X1Q3</accession>